<dbReference type="AlphaFoldDB" id="A0A5S9PQK4"/>
<accession>A0A5S9PQK4</accession>
<evidence type="ECO:0000313" key="1">
    <source>
        <dbReference type="EMBL" id="CAA0106497.1"/>
    </source>
</evidence>
<name>A0A5S9PQK4_9HYPH</name>
<reference evidence="1 2" key="1">
    <citation type="submission" date="2019-12" db="EMBL/GenBank/DDBJ databases">
        <authorList>
            <person name="Reyes-Prieto M."/>
        </authorList>
    </citation>
    <scope>NUCLEOTIDE SEQUENCE [LARGE SCALE GENOMIC DNA]</scope>
    <source>
        <strain evidence="1">HF14-78462</strain>
    </source>
</reference>
<evidence type="ECO:0000313" key="2">
    <source>
        <dbReference type="Proteomes" id="UP000433050"/>
    </source>
</evidence>
<gene>
    <name evidence="1" type="ORF">STARVERO_03341</name>
</gene>
<sequence>MAVLMVSFRVGDAGNQAERRHSIVQHIREAALGAVLQEAGSLFIIESACGASTLATLIRTRSAMEPLWDGLLVIDLSEKDYQACGQISYPLTLHRLMVRR</sequence>
<dbReference type="Proteomes" id="UP000433050">
    <property type="component" value="Unassembled WGS sequence"/>
</dbReference>
<dbReference type="EMBL" id="CACSAS010000001">
    <property type="protein sequence ID" value="CAA0106497.1"/>
    <property type="molecule type" value="Genomic_DNA"/>
</dbReference>
<protein>
    <submittedName>
        <fullName evidence="1">Uncharacterized protein</fullName>
    </submittedName>
</protein>
<keyword evidence="2" id="KW-1185">Reference proteome</keyword>
<proteinExistence type="predicted"/>
<dbReference type="RefSeq" id="WP_144341034.1">
    <property type="nucleotide sequence ID" value="NZ_CACSAS010000001.1"/>
</dbReference>
<organism evidence="1 2">
    <name type="scientific">Starkeya nomas</name>
    <dbReference type="NCBI Taxonomy" id="2666134"/>
    <lineage>
        <taxon>Bacteria</taxon>
        <taxon>Pseudomonadati</taxon>
        <taxon>Pseudomonadota</taxon>
        <taxon>Alphaproteobacteria</taxon>
        <taxon>Hyphomicrobiales</taxon>
        <taxon>Xanthobacteraceae</taxon>
        <taxon>Starkeya</taxon>
    </lineage>
</organism>